<gene>
    <name evidence="2" type="ORF">TAV2_LOCUS10114</name>
</gene>
<dbReference type="SUPFAM" id="SSF46565">
    <property type="entry name" value="Chaperone J-domain"/>
    <property type="match status" value="1"/>
</dbReference>
<sequence>MGKIRPGPDPKAALVSEICSLSKSPISCIHINRNSGSCFIDWYLILGNIGLIWIKQIQEDAEAKLIRKRYHKLALKVHPDKNNHPKADIAFKLIHEAYICLSDEAKRRCFNTDRRKNICLKCSRASYKTKENRTDTKPNRFCQTLRDIRDKFREENKVIERCLKTNNNSRFMGNLTEETPVFSIPNQNRFNKESPVFNPSDYRLWGYPHVRNRVLDNNLSEWRVFMRSRSTCVHSS</sequence>
<dbReference type="Proteomes" id="UP000836841">
    <property type="component" value="Chromosome 3"/>
</dbReference>
<reference evidence="2 3" key="1">
    <citation type="submission" date="2022-03" db="EMBL/GenBank/DDBJ databases">
        <authorList>
            <person name="Nunn A."/>
            <person name="Chopra R."/>
            <person name="Nunn A."/>
            <person name="Contreras Garrido A."/>
        </authorList>
    </citation>
    <scope>NUCLEOTIDE SEQUENCE [LARGE SCALE GENOMIC DNA]</scope>
</reference>
<name>A0AAU9S596_THLAR</name>
<dbReference type="PANTHER" id="PTHR44137:SF13">
    <property type="entry name" value="CHAPERONE DNAJ-DOMAIN SUPERFAMILY PROTEIN"/>
    <property type="match status" value="1"/>
</dbReference>
<dbReference type="Pfam" id="PF00226">
    <property type="entry name" value="DnaJ"/>
    <property type="match status" value="1"/>
</dbReference>
<protein>
    <recommendedName>
        <fullName evidence="1">J domain-containing protein</fullName>
    </recommendedName>
</protein>
<evidence type="ECO:0000259" key="1">
    <source>
        <dbReference type="PROSITE" id="PS50076"/>
    </source>
</evidence>
<accession>A0AAU9S596</accession>
<dbReference type="PROSITE" id="PS50076">
    <property type="entry name" value="DNAJ_2"/>
    <property type="match status" value="1"/>
</dbReference>
<dbReference type="InterPro" id="IPR036869">
    <property type="entry name" value="J_dom_sf"/>
</dbReference>
<keyword evidence="3" id="KW-1185">Reference proteome</keyword>
<dbReference type="EMBL" id="OU466859">
    <property type="protein sequence ID" value="CAH2054760.1"/>
    <property type="molecule type" value="Genomic_DNA"/>
</dbReference>
<dbReference type="PANTHER" id="PTHR44137">
    <property type="entry name" value="BNAC03G44070D PROTEIN"/>
    <property type="match status" value="1"/>
</dbReference>
<proteinExistence type="predicted"/>
<dbReference type="SMART" id="SM00271">
    <property type="entry name" value="DnaJ"/>
    <property type="match status" value="1"/>
</dbReference>
<evidence type="ECO:0000313" key="2">
    <source>
        <dbReference type="EMBL" id="CAH2054760.1"/>
    </source>
</evidence>
<feature type="domain" description="J" evidence="1">
    <location>
        <begin position="41"/>
        <end position="114"/>
    </location>
</feature>
<dbReference type="Gene3D" id="1.10.287.110">
    <property type="entry name" value="DnaJ domain"/>
    <property type="match status" value="1"/>
</dbReference>
<dbReference type="AlphaFoldDB" id="A0AAU9S596"/>
<organism evidence="2 3">
    <name type="scientific">Thlaspi arvense</name>
    <name type="common">Field penny-cress</name>
    <dbReference type="NCBI Taxonomy" id="13288"/>
    <lineage>
        <taxon>Eukaryota</taxon>
        <taxon>Viridiplantae</taxon>
        <taxon>Streptophyta</taxon>
        <taxon>Embryophyta</taxon>
        <taxon>Tracheophyta</taxon>
        <taxon>Spermatophyta</taxon>
        <taxon>Magnoliopsida</taxon>
        <taxon>eudicotyledons</taxon>
        <taxon>Gunneridae</taxon>
        <taxon>Pentapetalae</taxon>
        <taxon>rosids</taxon>
        <taxon>malvids</taxon>
        <taxon>Brassicales</taxon>
        <taxon>Brassicaceae</taxon>
        <taxon>Thlaspideae</taxon>
        <taxon>Thlaspi</taxon>
    </lineage>
</organism>
<evidence type="ECO:0000313" key="3">
    <source>
        <dbReference type="Proteomes" id="UP000836841"/>
    </source>
</evidence>
<dbReference type="InterPro" id="IPR001623">
    <property type="entry name" value="DnaJ_domain"/>
</dbReference>
<dbReference type="CDD" id="cd06257">
    <property type="entry name" value="DnaJ"/>
    <property type="match status" value="1"/>
</dbReference>
<dbReference type="PRINTS" id="PR00625">
    <property type="entry name" value="JDOMAIN"/>
</dbReference>